<accession>A0A7D7MB87</accession>
<protein>
    <submittedName>
        <fullName evidence="1">Uncharacterized protein</fullName>
    </submittedName>
</protein>
<keyword evidence="2" id="KW-1185">Reference proteome</keyword>
<gene>
    <name evidence="1" type="ORF">H1Q58_11900</name>
</gene>
<dbReference type="AlphaFoldDB" id="A0A7D7MB87"/>
<evidence type="ECO:0000313" key="1">
    <source>
        <dbReference type="EMBL" id="QMT16669.1"/>
    </source>
</evidence>
<reference evidence="1 2" key="1">
    <citation type="submission" date="2020-07" db="EMBL/GenBank/DDBJ databases">
        <title>Screening of a cold-adapted Planococcus bacterium producing protease in traditional shrimp paste and protease identification by genome sequencing.</title>
        <authorList>
            <person name="Gao R."/>
            <person name="Leng W."/>
            <person name="Chu Q."/>
            <person name="Wu X."/>
            <person name="Liu H."/>
            <person name="Li X."/>
        </authorList>
    </citation>
    <scope>NUCLEOTIDE SEQUENCE [LARGE SCALE GENOMIC DNA]</scope>
    <source>
        <strain evidence="1 2">XJ11</strain>
    </source>
</reference>
<dbReference type="Proteomes" id="UP000514716">
    <property type="component" value="Chromosome"/>
</dbReference>
<evidence type="ECO:0000313" key="2">
    <source>
        <dbReference type="Proteomes" id="UP000514716"/>
    </source>
</evidence>
<name>A0A7D7MB87_PLAMR</name>
<dbReference type="RefSeq" id="WP_182091622.1">
    <property type="nucleotide sequence ID" value="NZ_CP059540.1"/>
</dbReference>
<proteinExistence type="predicted"/>
<organism evidence="1 2">
    <name type="scientific">Planococcus maritimus</name>
    <dbReference type="NCBI Taxonomy" id="192421"/>
    <lineage>
        <taxon>Bacteria</taxon>
        <taxon>Bacillati</taxon>
        <taxon>Bacillota</taxon>
        <taxon>Bacilli</taxon>
        <taxon>Bacillales</taxon>
        <taxon>Caryophanaceae</taxon>
        <taxon>Planococcus</taxon>
    </lineage>
</organism>
<dbReference type="KEGG" id="pdec:H1Q58_11900"/>
<sequence length="111" mass="12014">MSEPNQPNDPFIWLPVIDENQVEEIQLQGGMAGKQFKTASGQGHSKHTAISRNKLEQLLKGFEDYEIDTIELNVVGAIETGGPLQFIIAGKAEAGMTVTLKKKGSGESSKD</sequence>
<dbReference type="EMBL" id="CP059540">
    <property type="protein sequence ID" value="QMT16669.1"/>
    <property type="molecule type" value="Genomic_DNA"/>
</dbReference>